<dbReference type="RefSeq" id="WP_184585185.1">
    <property type="nucleotide sequence ID" value="NZ_JACHJT010000002.1"/>
</dbReference>
<name>A0A7W7RQ17_9ACTN</name>
<keyword evidence="2" id="KW-1185">Reference proteome</keyword>
<sequence>MLFIDDARCPLHVGDLSEADPEAGAISRRDSPSARLVEDRAAHFRVDHAGAALASVPAVVGARGILVGGV</sequence>
<evidence type="ECO:0000313" key="2">
    <source>
        <dbReference type="Proteomes" id="UP000523007"/>
    </source>
</evidence>
<dbReference type="Proteomes" id="UP000523007">
    <property type="component" value="Unassembled WGS sequence"/>
</dbReference>
<reference evidence="1 2" key="1">
    <citation type="submission" date="2020-08" db="EMBL/GenBank/DDBJ databases">
        <title>Sequencing the genomes of 1000 actinobacteria strains.</title>
        <authorList>
            <person name="Klenk H.-P."/>
        </authorList>
    </citation>
    <scope>NUCLEOTIDE SEQUENCE [LARGE SCALE GENOMIC DNA]</scope>
    <source>
        <strain evidence="1 2">DSM 102030</strain>
    </source>
</reference>
<comment type="caution">
    <text evidence="1">The sequence shown here is derived from an EMBL/GenBank/DDBJ whole genome shotgun (WGS) entry which is preliminary data.</text>
</comment>
<dbReference type="AlphaFoldDB" id="A0A7W7RQ17"/>
<accession>A0A7W7RQ17</accession>
<proteinExistence type="predicted"/>
<gene>
    <name evidence="1" type="ORF">F4561_006365</name>
</gene>
<protein>
    <submittedName>
        <fullName evidence="1">Uncharacterized protein</fullName>
    </submittedName>
</protein>
<evidence type="ECO:0000313" key="1">
    <source>
        <dbReference type="EMBL" id="MBB4935471.1"/>
    </source>
</evidence>
<organism evidence="1 2">
    <name type="scientific">Lipingzhangella halophila</name>
    <dbReference type="NCBI Taxonomy" id="1783352"/>
    <lineage>
        <taxon>Bacteria</taxon>
        <taxon>Bacillati</taxon>
        <taxon>Actinomycetota</taxon>
        <taxon>Actinomycetes</taxon>
        <taxon>Streptosporangiales</taxon>
        <taxon>Nocardiopsidaceae</taxon>
        <taxon>Lipingzhangella</taxon>
    </lineage>
</organism>
<dbReference type="EMBL" id="JACHJT010000002">
    <property type="protein sequence ID" value="MBB4935471.1"/>
    <property type="molecule type" value="Genomic_DNA"/>
</dbReference>